<protein>
    <submittedName>
        <fullName evidence="1">Uncharacterized protein</fullName>
    </submittedName>
</protein>
<gene>
    <name evidence="1" type="ORF">PNK_0307</name>
</gene>
<dbReference type="InParanoid" id="A0A0U5J844"/>
<dbReference type="AlphaFoldDB" id="A0A0U5J844"/>
<dbReference type="EMBL" id="LN879502">
    <property type="protein sequence ID" value="CUI15944.1"/>
    <property type="molecule type" value="Genomic_DNA"/>
</dbReference>
<proteinExistence type="predicted"/>
<dbReference type="Proteomes" id="UP000069902">
    <property type="component" value="Chromosome cPNK"/>
</dbReference>
<accession>A0A0U5J844</accession>
<dbReference type="KEGG" id="pnl:PNK_0307"/>
<dbReference type="RefSeq" id="WP_059059875.1">
    <property type="nucleotide sequence ID" value="NZ_LN879502.1"/>
</dbReference>
<evidence type="ECO:0000313" key="2">
    <source>
        <dbReference type="Proteomes" id="UP000069902"/>
    </source>
</evidence>
<reference evidence="2" key="1">
    <citation type="submission" date="2015-09" db="EMBL/GenBank/DDBJ databases">
        <authorList>
            <person name="Bertelli C."/>
        </authorList>
    </citation>
    <scope>NUCLEOTIDE SEQUENCE [LARGE SCALE GENOMIC DNA]</scope>
    <source>
        <strain evidence="2">KNic</strain>
    </source>
</reference>
<sequence>MKKRAMIWLFCLLSLFLVQTRVQAIELSLLQMSVLENLNLSNEKLESQGLDVKDGLVQALSTEIANRSTSPTDLPASLAYWSYSYPSYLVVVPISEGWSYIDGARCHVANYAEFSMITVFEGINQGCQLTVDYYGHVLFVNAHYKMQLVPAGVIYEHTYDNAIVVTGLNQVMYAF</sequence>
<name>A0A0U5J844_9BACT</name>
<evidence type="ECO:0000313" key="1">
    <source>
        <dbReference type="EMBL" id="CUI15944.1"/>
    </source>
</evidence>
<keyword evidence="2" id="KW-1185">Reference proteome</keyword>
<organism evidence="1 2">
    <name type="scientific">Candidatus Protochlamydia naegleriophila</name>
    <dbReference type="NCBI Taxonomy" id="389348"/>
    <lineage>
        <taxon>Bacteria</taxon>
        <taxon>Pseudomonadati</taxon>
        <taxon>Chlamydiota</taxon>
        <taxon>Chlamydiia</taxon>
        <taxon>Parachlamydiales</taxon>
        <taxon>Parachlamydiaceae</taxon>
        <taxon>Candidatus Protochlamydia</taxon>
    </lineage>
</organism>
<dbReference type="PATRIC" id="fig|389348.3.peg.346"/>